<protein>
    <recommendedName>
        <fullName evidence="4">DUF4355 domain-containing protein</fullName>
    </recommendedName>
</protein>
<keyword evidence="3" id="KW-1185">Reference proteome</keyword>
<accession>A0A413RCV6</accession>
<reference evidence="2 3" key="1">
    <citation type="submission" date="2018-08" db="EMBL/GenBank/DDBJ databases">
        <title>A genome reference for cultivated species of the human gut microbiota.</title>
        <authorList>
            <person name="Zou Y."/>
            <person name="Xue W."/>
            <person name="Luo G."/>
        </authorList>
    </citation>
    <scope>NUCLEOTIDE SEQUENCE [LARGE SCALE GENOMIC DNA]</scope>
    <source>
        <strain evidence="2 3">AM44-11BH</strain>
    </source>
</reference>
<organism evidence="2 3">
    <name type="scientific">Eubacterium ventriosum</name>
    <dbReference type="NCBI Taxonomy" id="39496"/>
    <lineage>
        <taxon>Bacteria</taxon>
        <taxon>Bacillati</taxon>
        <taxon>Bacillota</taxon>
        <taxon>Clostridia</taxon>
        <taxon>Eubacteriales</taxon>
        <taxon>Eubacteriaceae</taxon>
        <taxon>Eubacterium</taxon>
    </lineage>
</organism>
<proteinExistence type="predicted"/>
<evidence type="ECO:0000313" key="2">
    <source>
        <dbReference type="EMBL" id="RHA20603.1"/>
    </source>
</evidence>
<name>A0A413RCV6_9FIRM</name>
<dbReference type="RefSeq" id="WP_117969170.1">
    <property type="nucleotide sequence ID" value="NZ_CATWJF010000015.1"/>
</dbReference>
<feature type="region of interest" description="Disordered" evidence="1">
    <location>
        <begin position="183"/>
        <end position="222"/>
    </location>
</feature>
<feature type="region of interest" description="Disordered" evidence="1">
    <location>
        <begin position="1"/>
        <end position="52"/>
    </location>
</feature>
<evidence type="ECO:0008006" key="4">
    <source>
        <dbReference type="Google" id="ProtNLM"/>
    </source>
</evidence>
<dbReference type="AlphaFoldDB" id="A0A413RCV6"/>
<dbReference type="EMBL" id="QSFD01000001">
    <property type="protein sequence ID" value="RHA20603.1"/>
    <property type="molecule type" value="Genomic_DNA"/>
</dbReference>
<evidence type="ECO:0000313" key="3">
    <source>
        <dbReference type="Proteomes" id="UP000284779"/>
    </source>
</evidence>
<dbReference type="Proteomes" id="UP000284779">
    <property type="component" value="Unassembled WGS sequence"/>
</dbReference>
<feature type="compositionally biased region" description="Low complexity" evidence="1">
    <location>
        <begin position="30"/>
        <end position="52"/>
    </location>
</feature>
<gene>
    <name evidence="2" type="ORF">DW944_00090</name>
</gene>
<sequence length="222" mass="24008">MMLRSRETGKMPMNLQFFAEGSGEGGEGNGNQNNNAGNGNSNQNTGNNNQGATYTQEQLDGIVNSRTARAEQSALRSFFQQQGMSENEVTQAINSYKEQRAKNKPDVAGMQTQLAQEQSRNLQLTIENSATLQAVELGIDSKSIPYVIKMADFKDVAGENGTVDAEKVKAAINKVLEDVPALKPAGNGETNNQGFKPIGAPNNNNNQNQDDLLRGIFGIKKK</sequence>
<evidence type="ECO:0000256" key="1">
    <source>
        <dbReference type="SAM" id="MobiDB-lite"/>
    </source>
</evidence>
<comment type="caution">
    <text evidence="2">The sequence shown here is derived from an EMBL/GenBank/DDBJ whole genome shotgun (WGS) entry which is preliminary data.</text>
</comment>